<dbReference type="InterPro" id="IPR020568">
    <property type="entry name" value="Ribosomal_Su5_D2-typ_SF"/>
</dbReference>
<dbReference type="EMBL" id="DVMS01000185">
    <property type="protein sequence ID" value="HIU39307.1"/>
    <property type="molecule type" value="Genomic_DNA"/>
</dbReference>
<evidence type="ECO:0000259" key="2">
    <source>
        <dbReference type="Pfam" id="PF01205"/>
    </source>
</evidence>
<dbReference type="PROSITE" id="PS00910">
    <property type="entry name" value="UPF0029"/>
    <property type="match status" value="1"/>
</dbReference>
<dbReference type="GO" id="GO:0005737">
    <property type="term" value="C:cytoplasm"/>
    <property type="evidence" value="ECO:0007669"/>
    <property type="project" value="TreeGrafter"/>
</dbReference>
<dbReference type="PANTHER" id="PTHR16301">
    <property type="entry name" value="IMPACT-RELATED"/>
    <property type="match status" value="1"/>
</dbReference>
<dbReference type="Gene3D" id="3.30.230.30">
    <property type="entry name" value="Impact, N-terminal domain"/>
    <property type="match status" value="1"/>
</dbReference>
<gene>
    <name evidence="3" type="ORF">IAD18_06550</name>
</gene>
<dbReference type="Proteomes" id="UP000824076">
    <property type="component" value="Unassembled WGS sequence"/>
</dbReference>
<sequence>MSDTFHTLKAPSEGIYKEKMSKFLSFAHPVCSAEEARNIIKRYQKDYFDARHVCWAYMIGASRAEFMSNDNGEPSGTAGRPILGQINSFGLTNIVIVVVRYFGGIKLGTSGLIVAYKEAAAEAIRNGEIIECHEQTAIEFSFPYLSMNEVMKATKRDDIQILGQTFDNWCTMKFSIRSDYAAAIIEKITQIDGVSLLSTTKE</sequence>
<dbReference type="PANTHER" id="PTHR16301:SF20">
    <property type="entry name" value="IMPACT FAMILY MEMBER YIGZ"/>
    <property type="match status" value="1"/>
</dbReference>
<evidence type="ECO:0000313" key="3">
    <source>
        <dbReference type="EMBL" id="HIU39307.1"/>
    </source>
</evidence>
<feature type="domain" description="Impact N-terminal" evidence="2">
    <location>
        <begin position="19"/>
        <end position="124"/>
    </location>
</feature>
<proteinExistence type="inferred from homology"/>
<dbReference type="InterPro" id="IPR023582">
    <property type="entry name" value="Impact"/>
</dbReference>
<reference evidence="3" key="1">
    <citation type="submission" date="2020-10" db="EMBL/GenBank/DDBJ databases">
        <authorList>
            <person name="Gilroy R."/>
        </authorList>
    </citation>
    <scope>NUCLEOTIDE SEQUENCE</scope>
    <source>
        <strain evidence="3">17073</strain>
    </source>
</reference>
<evidence type="ECO:0000313" key="4">
    <source>
        <dbReference type="Proteomes" id="UP000824076"/>
    </source>
</evidence>
<name>A0A9D1ING6_9BACT</name>
<dbReference type="SUPFAM" id="SSF54211">
    <property type="entry name" value="Ribosomal protein S5 domain 2-like"/>
    <property type="match status" value="1"/>
</dbReference>
<comment type="caution">
    <text evidence="3">The sequence shown here is derived from an EMBL/GenBank/DDBJ whole genome shotgun (WGS) entry which is preliminary data.</text>
</comment>
<dbReference type="InterPro" id="IPR001498">
    <property type="entry name" value="Impact_N"/>
</dbReference>
<dbReference type="InterPro" id="IPR036956">
    <property type="entry name" value="Impact_N_sf"/>
</dbReference>
<dbReference type="InterPro" id="IPR020569">
    <property type="entry name" value="UPF0029_Impact_CS"/>
</dbReference>
<organism evidence="3 4">
    <name type="scientific">Candidatus Limisoma intestinavium</name>
    <dbReference type="NCBI Taxonomy" id="2840856"/>
    <lineage>
        <taxon>Bacteria</taxon>
        <taxon>Pseudomonadati</taxon>
        <taxon>Bacteroidota</taxon>
        <taxon>Bacteroidia</taxon>
        <taxon>Bacteroidales</taxon>
        <taxon>Candidatus Limisoma</taxon>
    </lineage>
</organism>
<comment type="similarity">
    <text evidence="1">Belongs to the IMPACT family.</text>
</comment>
<evidence type="ECO:0000256" key="1">
    <source>
        <dbReference type="ARBA" id="ARBA00007665"/>
    </source>
</evidence>
<dbReference type="AlphaFoldDB" id="A0A9D1ING6"/>
<dbReference type="Pfam" id="PF01205">
    <property type="entry name" value="Impact_N"/>
    <property type="match status" value="1"/>
</dbReference>
<reference evidence="3" key="2">
    <citation type="journal article" date="2021" name="PeerJ">
        <title>Extensive microbial diversity within the chicken gut microbiome revealed by metagenomics and culture.</title>
        <authorList>
            <person name="Gilroy R."/>
            <person name="Ravi A."/>
            <person name="Getino M."/>
            <person name="Pursley I."/>
            <person name="Horton D.L."/>
            <person name="Alikhan N.F."/>
            <person name="Baker D."/>
            <person name="Gharbi K."/>
            <person name="Hall N."/>
            <person name="Watson M."/>
            <person name="Adriaenssens E.M."/>
            <person name="Foster-Nyarko E."/>
            <person name="Jarju S."/>
            <person name="Secka A."/>
            <person name="Antonio M."/>
            <person name="Oren A."/>
            <person name="Chaudhuri R.R."/>
            <person name="La Ragione R."/>
            <person name="Hildebrand F."/>
            <person name="Pallen M.J."/>
        </authorList>
    </citation>
    <scope>NUCLEOTIDE SEQUENCE</scope>
    <source>
        <strain evidence="3">17073</strain>
    </source>
</reference>
<dbReference type="GO" id="GO:0006446">
    <property type="term" value="P:regulation of translational initiation"/>
    <property type="evidence" value="ECO:0007669"/>
    <property type="project" value="TreeGrafter"/>
</dbReference>
<protein>
    <submittedName>
        <fullName evidence="3">YigZ family protein</fullName>
    </submittedName>
</protein>
<accession>A0A9D1ING6</accession>